<dbReference type="PANTHER" id="PTHR15970">
    <property type="entry name" value="ELL-ASSOCIATED FACTOR EAF"/>
    <property type="match status" value="1"/>
</dbReference>
<proteinExistence type="inferred from homology"/>
<sequence>ETGDNLTVYRGGQKAVKAEKECILFFDHGTGELRLEQIASNVTVKKTRGDDDNDGLLRTEIQRLRSKARVESDSSEVDHKSSSGSSDSEDDDDDEDAAKASTMSSDDASSGSESGDDDDFQDIEERAIFANYGA</sequence>
<dbReference type="Proteomes" id="UP000887566">
    <property type="component" value="Unplaced"/>
</dbReference>
<organism evidence="12 13">
    <name type="scientific">Plectus sambesii</name>
    <dbReference type="NCBI Taxonomy" id="2011161"/>
    <lineage>
        <taxon>Eukaryota</taxon>
        <taxon>Metazoa</taxon>
        <taxon>Ecdysozoa</taxon>
        <taxon>Nematoda</taxon>
        <taxon>Chromadorea</taxon>
        <taxon>Plectida</taxon>
        <taxon>Plectina</taxon>
        <taxon>Plectoidea</taxon>
        <taxon>Plectidae</taxon>
        <taxon>Plectus</taxon>
    </lineage>
</organism>
<evidence type="ECO:0000313" key="13">
    <source>
        <dbReference type="WBParaSite" id="PSAMB.scaffold11446size3348.g34141.t1"/>
    </source>
</evidence>
<keyword evidence="6" id="KW-0010">Activator</keyword>
<feature type="compositionally biased region" description="Basic and acidic residues" evidence="10">
    <location>
        <begin position="64"/>
        <end position="81"/>
    </location>
</feature>
<evidence type="ECO:0000256" key="6">
    <source>
        <dbReference type="ARBA" id="ARBA00023159"/>
    </source>
</evidence>
<dbReference type="Pfam" id="PF09816">
    <property type="entry name" value="EAF"/>
    <property type="match status" value="1"/>
</dbReference>
<comment type="subcellular location">
    <subcellularLocation>
        <location evidence="1">Nucleus</location>
    </subcellularLocation>
</comment>
<evidence type="ECO:0000256" key="1">
    <source>
        <dbReference type="ARBA" id="ARBA00004123"/>
    </source>
</evidence>
<dbReference type="InterPro" id="IPR027093">
    <property type="entry name" value="EAF_fam"/>
</dbReference>
<name>A0A914UQK2_9BILA</name>
<dbReference type="PANTHER" id="PTHR15970:SF2">
    <property type="entry name" value="ELL-ASSOCIATED FACTOR EAF"/>
    <property type="match status" value="1"/>
</dbReference>
<comment type="function">
    <text evidence="9">Promotes transcriptional elongation by Su(Tpl)/ELL. Essential for development.</text>
</comment>
<dbReference type="GO" id="GO:0032783">
    <property type="term" value="C:super elongation complex"/>
    <property type="evidence" value="ECO:0007669"/>
    <property type="project" value="InterPro"/>
</dbReference>
<dbReference type="WBParaSite" id="PSAMB.scaffold11446size3348.g34141.t1">
    <property type="protein sequence ID" value="PSAMB.scaffold11446size3348.g34141.t1"/>
    <property type="gene ID" value="PSAMB.scaffold11446size3348.g34141"/>
</dbReference>
<evidence type="ECO:0000259" key="11">
    <source>
        <dbReference type="Pfam" id="PF09816"/>
    </source>
</evidence>
<feature type="region of interest" description="Disordered" evidence="10">
    <location>
        <begin position="64"/>
        <end position="134"/>
    </location>
</feature>
<comment type="similarity">
    <text evidence="2">Belongs to the EAF family.</text>
</comment>
<reference evidence="13" key="1">
    <citation type="submission" date="2022-11" db="UniProtKB">
        <authorList>
            <consortium name="WormBaseParasite"/>
        </authorList>
    </citation>
    <scope>IDENTIFICATION</scope>
</reference>
<evidence type="ECO:0000256" key="3">
    <source>
        <dbReference type="ARBA" id="ARBA00021452"/>
    </source>
</evidence>
<evidence type="ECO:0000256" key="7">
    <source>
        <dbReference type="ARBA" id="ARBA00023163"/>
    </source>
</evidence>
<evidence type="ECO:0000256" key="4">
    <source>
        <dbReference type="ARBA" id="ARBA00022553"/>
    </source>
</evidence>
<dbReference type="AlphaFoldDB" id="A0A914UQK2"/>
<dbReference type="GO" id="GO:0003711">
    <property type="term" value="F:transcription elongation factor activity"/>
    <property type="evidence" value="ECO:0007669"/>
    <property type="project" value="TreeGrafter"/>
</dbReference>
<protein>
    <recommendedName>
        <fullName evidence="3">Ell-associated factor Eaf</fullName>
    </recommendedName>
</protein>
<keyword evidence="5" id="KW-0805">Transcription regulation</keyword>
<feature type="compositionally biased region" description="Low complexity" evidence="10">
    <location>
        <begin position="99"/>
        <end position="113"/>
    </location>
</feature>
<evidence type="ECO:0000256" key="2">
    <source>
        <dbReference type="ARBA" id="ARBA00007798"/>
    </source>
</evidence>
<keyword evidence="12" id="KW-1185">Reference proteome</keyword>
<feature type="domain" description="Transcription elongation factor Eaf N-terminal" evidence="11">
    <location>
        <begin position="7"/>
        <end position="48"/>
    </location>
</feature>
<keyword evidence="7" id="KW-0804">Transcription</keyword>
<evidence type="ECO:0000256" key="10">
    <source>
        <dbReference type="SAM" id="MobiDB-lite"/>
    </source>
</evidence>
<keyword evidence="4" id="KW-0597">Phosphoprotein</keyword>
<evidence type="ECO:0000256" key="5">
    <source>
        <dbReference type="ARBA" id="ARBA00023015"/>
    </source>
</evidence>
<accession>A0A914UQK2</accession>
<evidence type="ECO:0000256" key="9">
    <source>
        <dbReference type="ARBA" id="ARBA00025617"/>
    </source>
</evidence>
<keyword evidence="8" id="KW-0539">Nucleus</keyword>
<feature type="compositionally biased region" description="Acidic residues" evidence="10">
    <location>
        <begin position="87"/>
        <end position="96"/>
    </location>
</feature>
<evidence type="ECO:0000256" key="8">
    <source>
        <dbReference type="ARBA" id="ARBA00023242"/>
    </source>
</evidence>
<dbReference type="InterPro" id="IPR019194">
    <property type="entry name" value="Tscrpt_elong_fac_Eaf_N"/>
</dbReference>
<dbReference type="GO" id="GO:0006368">
    <property type="term" value="P:transcription elongation by RNA polymerase II"/>
    <property type="evidence" value="ECO:0007669"/>
    <property type="project" value="InterPro"/>
</dbReference>
<evidence type="ECO:0000313" key="12">
    <source>
        <dbReference type="Proteomes" id="UP000887566"/>
    </source>
</evidence>